<proteinExistence type="predicted"/>
<dbReference type="Proteomes" id="UP000309128">
    <property type="component" value="Unassembled WGS sequence"/>
</dbReference>
<sequence>MSAKWSILPLVEDHLDTFRDQRTNELRRQDYLSFYAFPLAIGIACYLFDFKMQDPASILAGIAVFTALLFGLLIHIFSMGLRVNDDPRLPKSGKLATLIDQLQANVSYSILIGIITTAFLIAAAAIRENNQPINSFLSAIITTLLVHLMLTVLMALKRTRAAYAALRF</sequence>
<keyword evidence="1" id="KW-0812">Transmembrane</keyword>
<dbReference type="RefSeq" id="WP_138672186.1">
    <property type="nucleotide sequence ID" value="NZ_VCKY01000214.1"/>
</dbReference>
<dbReference type="OrthoDB" id="3728189at2"/>
<evidence type="ECO:0000256" key="1">
    <source>
        <dbReference type="SAM" id="Phobius"/>
    </source>
</evidence>
<keyword evidence="3" id="KW-1185">Reference proteome</keyword>
<feature type="transmembrane region" description="Helical" evidence="1">
    <location>
        <begin position="136"/>
        <end position="156"/>
    </location>
</feature>
<feature type="transmembrane region" description="Helical" evidence="1">
    <location>
        <begin position="102"/>
        <end position="124"/>
    </location>
</feature>
<evidence type="ECO:0000313" key="2">
    <source>
        <dbReference type="EMBL" id="TMR09847.1"/>
    </source>
</evidence>
<feature type="transmembrane region" description="Helical" evidence="1">
    <location>
        <begin position="56"/>
        <end position="81"/>
    </location>
</feature>
<dbReference type="AlphaFoldDB" id="A0A5S4F1B4"/>
<comment type="caution">
    <text evidence="2">The sequence shown here is derived from an EMBL/GenBank/DDBJ whole genome shotgun (WGS) entry which is preliminary data.</text>
</comment>
<evidence type="ECO:0000313" key="3">
    <source>
        <dbReference type="Proteomes" id="UP000309128"/>
    </source>
</evidence>
<organism evidence="2 3">
    <name type="scientific">Nonomuraea turkmeniaca</name>
    <dbReference type="NCBI Taxonomy" id="103838"/>
    <lineage>
        <taxon>Bacteria</taxon>
        <taxon>Bacillati</taxon>
        <taxon>Actinomycetota</taxon>
        <taxon>Actinomycetes</taxon>
        <taxon>Streptosporangiales</taxon>
        <taxon>Streptosporangiaceae</taxon>
        <taxon>Nonomuraea</taxon>
    </lineage>
</organism>
<accession>A0A5S4F1B4</accession>
<keyword evidence="1" id="KW-0472">Membrane</keyword>
<dbReference type="EMBL" id="VCKY01000214">
    <property type="protein sequence ID" value="TMR09847.1"/>
    <property type="molecule type" value="Genomic_DNA"/>
</dbReference>
<reference evidence="2 3" key="1">
    <citation type="submission" date="2019-05" db="EMBL/GenBank/DDBJ databases">
        <title>Draft genome sequence of Nonomuraea turkmeniaca DSM 43926.</title>
        <authorList>
            <person name="Saricaoglu S."/>
            <person name="Isik K."/>
        </authorList>
    </citation>
    <scope>NUCLEOTIDE SEQUENCE [LARGE SCALE GENOMIC DNA]</scope>
    <source>
        <strain evidence="2 3">DSM 43926</strain>
    </source>
</reference>
<feature type="transmembrane region" description="Helical" evidence="1">
    <location>
        <begin position="31"/>
        <end position="50"/>
    </location>
</feature>
<protein>
    <submittedName>
        <fullName evidence="2">Uncharacterized protein</fullName>
    </submittedName>
</protein>
<name>A0A5S4F1B4_9ACTN</name>
<keyword evidence="1" id="KW-1133">Transmembrane helix</keyword>
<gene>
    <name evidence="2" type="ORF">ETD86_41890</name>
</gene>